<feature type="region of interest" description="Disordered" evidence="1">
    <location>
        <begin position="149"/>
        <end position="183"/>
    </location>
</feature>
<accession>A0A5J4RH43</accession>
<reference evidence="4" key="1">
    <citation type="submission" date="2019-03" db="EMBL/GenBank/DDBJ databases">
        <title>Single cell metagenomics reveals metabolic interactions within the superorganism composed of flagellate Streblomastix strix and complex community of Bacteroidetes bacteria on its surface.</title>
        <authorList>
            <person name="Treitli S.C."/>
            <person name="Kolisko M."/>
            <person name="Husnik F."/>
            <person name="Keeling P."/>
            <person name="Hampl V."/>
        </authorList>
    </citation>
    <scope>NUCLEOTIDE SEQUENCE</scope>
    <source>
        <strain evidence="4">STM</strain>
    </source>
</reference>
<organism evidence="4">
    <name type="scientific">termite gut metagenome</name>
    <dbReference type="NCBI Taxonomy" id="433724"/>
    <lineage>
        <taxon>unclassified sequences</taxon>
        <taxon>metagenomes</taxon>
        <taxon>organismal metagenomes</taxon>
    </lineage>
</organism>
<proteinExistence type="predicted"/>
<name>A0A5J4RH43_9ZZZZ</name>
<gene>
    <name evidence="4" type="ORF">EZS27_018123</name>
</gene>
<keyword evidence="2" id="KW-0812">Transmembrane</keyword>
<feature type="domain" description="Outer membrane protein beta-barrel" evidence="3">
    <location>
        <begin position="251"/>
        <end position="352"/>
    </location>
</feature>
<dbReference type="InterPro" id="IPR025665">
    <property type="entry name" value="Beta-barrel_OMP_2"/>
</dbReference>
<dbReference type="EMBL" id="SNRY01001110">
    <property type="protein sequence ID" value="KAA6333476.1"/>
    <property type="molecule type" value="Genomic_DNA"/>
</dbReference>
<sequence length="372" mass="41581">MKKEKDEITSLFHSRLYNAEIPVRTDLWAKLERDIPVAIHHRQTIFLRFAAAASVLLVLTGTSVALWYFSPKEEIAEAFTQAAISYNNQNTVNNDAVKEEFSFTDKPVVSSFPKPKPKANDTLAKGYEGDEDSVTLTMSFSFSSSQTEYVSGNKNNRNSLVGNGEQSSTNAKEQQKEDMPPLAKVDKRNTWSFELFSSGNFQSVNEQNRGMNMFSSIDNALNVNNAGKGGTISQSDFSSEEDFMSYQKIISNISPEKQNTRVKHKQPVSVGLTVHKELSERFALETGLVYTYLSSKLSAGNDTDYYKQDQTLHYVGVPLKANVSLYKKGRTDLYAAGGGMVEKCVSGKIKNAYYERGERFYTSQSSLQINPL</sequence>
<feature type="compositionally biased region" description="Basic and acidic residues" evidence="1">
    <location>
        <begin position="173"/>
        <end position="183"/>
    </location>
</feature>
<evidence type="ECO:0000256" key="1">
    <source>
        <dbReference type="SAM" id="MobiDB-lite"/>
    </source>
</evidence>
<evidence type="ECO:0000259" key="3">
    <source>
        <dbReference type="Pfam" id="PF13568"/>
    </source>
</evidence>
<evidence type="ECO:0000256" key="2">
    <source>
        <dbReference type="SAM" id="Phobius"/>
    </source>
</evidence>
<feature type="non-terminal residue" evidence="4">
    <location>
        <position position="372"/>
    </location>
</feature>
<keyword evidence="2" id="KW-1133">Transmembrane helix</keyword>
<keyword evidence="2" id="KW-0472">Membrane</keyword>
<comment type="caution">
    <text evidence="4">The sequence shown here is derived from an EMBL/GenBank/DDBJ whole genome shotgun (WGS) entry which is preliminary data.</text>
</comment>
<dbReference type="AlphaFoldDB" id="A0A5J4RH43"/>
<feature type="compositionally biased region" description="Polar residues" evidence="1">
    <location>
        <begin position="149"/>
        <end position="172"/>
    </location>
</feature>
<protein>
    <recommendedName>
        <fullName evidence="3">Outer membrane protein beta-barrel domain-containing protein</fullName>
    </recommendedName>
</protein>
<feature type="transmembrane region" description="Helical" evidence="2">
    <location>
        <begin position="45"/>
        <end position="69"/>
    </location>
</feature>
<dbReference type="Pfam" id="PF13568">
    <property type="entry name" value="OMP_b-brl_2"/>
    <property type="match status" value="1"/>
</dbReference>
<evidence type="ECO:0000313" key="4">
    <source>
        <dbReference type="EMBL" id="KAA6333476.1"/>
    </source>
</evidence>